<evidence type="ECO:0000313" key="1">
    <source>
        <dbReference type="EMBL" id="RMX08541.1"/>
    </source>
</evidence>
<keyword evidence="2" id="KW-1185">Reference proteome</keyword>
<sequence length="308" mass="35078">MTQTPKGQIAREGRVCFQDASVSVWEEGLAEARNSGGIKGADAWELAFKRQVFARIIQTLNKIGWTVAPWEDAPKYRAIALSYRSCHKGDLKGELSISGRHIEFKMWQDVTPSENRNGGRYDFHKEARMPYLLRLEMERTRRRIRDYLCNVFSGYHFDPPRDPPMGLMGLTADETARHNRMTCGHYRPALDRAEISMASNAIAADGGTIEHGSQVWALDPKGRVITGTAYHYLNSTWQIVTGRYGLTHCFTHEIFTGRPEGLRVKRNERARRKRLEGELAKAIKAMNYERAAVLRDILYPDGQHLKAA</sequence>
<dbReference type="EMBL" id="RDQO01000001">
    <property type="protein sequence ID" value="RMX08541.1"/>
    <property type="molecule type" value="Genomic_DNA"/>
</dbReference>
<accession>A0A3M6R015</accession>
<evidence type="ECO:0000313" key="2">
    <source>
        <dbReference type="Proteomes" id="UP000278006"/>
    </source>
</evidence>
<organism evidence="1 2">
    <name type="scientific">Corticibacter populi</name>
    <dbReference type="NCBI Taxonomy" id="1550736"/>
    <lineage>
        <taxon>Bacteria</taxon>
        <taxon>Pseudomonadati</taxon>
        <taxon>Pseudomonadota</taxon>
        <taxon>Betaproteobacteria</taxon>
        <taxon>Burkholderiales</taxon>
        <taxon>Comamonadaceae</taxon>
        <taxon>Corticibacter</taxon>
    </lineage>
</organism>
<reference evidence="1 2" key="1">
    <citation type="submission" date="2018-10" db="EMBL/GenBank/DDBJ databases">
        <title>Draft genome of Cortibacter populi DSM10536.</title>
        <authorList>
            <person name="Bernier A.-M."/>
            <person name="Bernard K."/>
        </authorList>
    </citation>
    <scope>NUCLEOTIDE SEQUENCE [LARGE SCALE GENOMIC DNA]</scope>
    <source>
        <strain evidence="1 2">DSM 105136</strain>
    </source>
</reference>
<name>A0A3M6R015_9BURK</name>
<dbReference type="RefSeq" id="WP_122226666.1">
    <property type="nucleotide sequence ID" value="NZ_RDQO01000001.1"/>
</dbReference>
<protein>
    <recommendedName>
        <fullName evidence="3">UVR domain-containing protein</fullName>
    </recommendedName>
</protein>
<evidence type="ECO:0008006" key="3">
    <source>
        <dbReference type="Google" id="ProtNLM"/>
    </source>
</evidence>
<gene>
    <name evidence="1" type="ORF">D8I35_05550</name>
</gene>
<comment type="caution">
    <text evidence="1">The sequence shown here is derived from an EMBL/GenBank/DDBJ whole genome shotgun (WGS) entry which is preliminary data.</text>
</comment>
<dbReference type="OrthoDB" id="2900194at2"/>
<dbReference type="AlphaFoldDB" id="A0A3M6R015"/>
<dbReference type="Proteomes" id="UP000278006">
    <property type="component" value="Unassembled WGS sequence"/>
</dbReference>
<proteinExistence type="predicted"/>